<feature type="domain" description="Acyl-CoA dehydrogenase/oxidase N-terminal" evidence="8">
    <location>
        <begin position="394"/>
        <end position="498"/>
    </location>
</feature>
<dbReference type="Pfam" id="PF02770">
    <property type="entry name" value="Acyl-CoA_dh_M"/>
    <property type="match status" value="1"/>
</dbReference>
<proteinExistence type="inferred from homology"/>
<evidence type="ECO:0000259" key="8">
    <source>
        <dbReference type="Pfam" id="PF02771"/>
    </source>
</evidence>
<dbReference type="Proteomes" id="UP000289465">
    <property type="component" value="Unassembled WGS sequence"/>
</dbReference>
<evidence type="ECO:0000256" key="1">
    <source>
        <dbReference type="ARBA" id="ARBA00001974"/>
    </source>
</evidence>
<feature type="domain" description="Acyl-CoA dehydrogenase/oxidase C-terminal" evidence="6">
    <location>
        <begin position="227"/>
        <end position="372"/>
    </location>
</feature>
<dbReference type="OrthoDB" id="9770681at2"/>
<dbReference type="InterPro" id="IPR037069">
    <property type="entry name" value="AcylCoA_DH/ox_N_sf"/>
</dbReference>
<feature type="domain" description="Acyl-CoA dehydrogenase/oxidase N-terminal" evidence="8">
    <location>
        <begin position="13"/>
        <end position="90"/>
    </location>
</feature>
<dbReference type="PANTHER" id="PTHR43292:SF3">
    <property type="entry name" value="ACYL-COA DEHYDROGENASE FADE29"/>
    <property type="match status" value="1"/>
</dbReference>
<sequence>MNHLTPHIDAFSEEALLVGESARAFFASSDIKSIRARLGRLPSHRPPVWRQMIEMGWTGWRADAAAQGCALSFEAGVLLHEEIGAAAAPEPLLQTAVLAAGLLGRSPSPAHAVEELRRLVLGERCCAVAWQPPARGAGAAEPRGVTARRQGDGVVLRGALHFVPMADAELFLVAARCERGLGIYRIRRDAPGLTIAEVERIDGIVCAELAFADVRAEAADTVIPPEQGAAALEEVLDEGRLALSAELLGAMAEVLHLTLDYMRTRKQFGRAISGFQALQHRAADLAGQVEATRSAVQAAARVFDQTADPVRRRIAASRAKASASAGAIEVITACVQLHGGIAYTEECDVGVYLKRAMALAAWLGDARFNRDRAAALAARGGDEGAHTALPGWLEEIRAWVDENLPREYRYPARRMSWRETHAWHQKLNAKGWVAPAWPREFGGMGLTPYEEVQLHDVYETFGINTFQNMGLTMLGPLLQRYGTPEQQRKYLPRILSGETYWCQGYSEPEAGSDLASLRTSAVLEGDEFVVNGQKIWTSLAHEADMMFLLARTDPAAKKQQGISFLLVDMKTPGIAVNPIVNLTGAKDFCSVFLDNVRVPRENLVGELNQGWTMAKSVLGSERIMIGHPRFAKSALHMLRQVGASRGLAEEPVFLHVYRGLAAEVADLEALYVRYLDALRNGRQLGAEVSLLKIRSSETWQRIVDALRETAGEQGALNARESVGDGLGLHSAVQFLHARPATIYGGSNEIQRNILAAHLLKLS</sequence>
<gene>
    <name evidence="9" type="ORF">AVE30378_00143</name>
</gene>
<dbReference type="AlphaFoldDB" id="A0A446C3D3"/>
<dbReference type="SUPFAM" id="SSF47203">
    <property type="entry name" value="Acyl-CoA dehydrogenase C-terminal domain-like"/>
    <property type="match status" value="2"/>
</dbReference>
<evidence type="ECO:0000256" key="4">
    <source>
        <dbReference type="ARBA" id="ARBA00022827"/>
    </source>
</evidence>
<evidence type="ECO:0000256" key="5">
    <source>
        <dbReference type="ARBA" id="ARBA00023002"/>
    </source>
</evidence>
<evidence type="ECO:0000259" key="6">
    <source>
        <dbReference type="Pfam" id="PF00441"/>
    </source>
</evidence>
<dbReference type="Pfam" id="PF02771">
    <property type="entry name" value="Acyl-CoA_dh_N"/>
    <property type="match status" value="2"/>
</dbReference>
<dbReference type="Gene3D" id="1.20.140.10">
    <property type="entry name" value="Butyryl-CoA Dehydrogenase, subunit A, domain 3"/>
    <property type="match status" value="2"/>
</dbReference>
<keyword evidence="3" id="KW-0285">Flavoprotein</keyword>
<dbReference type="InterPro" id="IPR006091">
    <property type="entry name" value="Acyl-CoA_Oxase/DH_mid-dom"/>
</dbReference>
<evidence type="ECO:0000313" key="10">
    <source>
        <dbReference type="Proteomes" id="UP000289465"/>
    </source>
</evidence>
<accession>A0A446C3D3</accession>
<dbReference type="InterPro" id="IPR046373">
    <property type="entry name" value="Acyl-CoA_Oxase/DH_mid-dom_sf"/>
</dbReference>
<dbReference type="GO" id="GO:0016627">
    <property type="term" value="F:oxidoreductase activity, acting on the CH-CH group of donors"/>
    <property type="evidence" value="ECO:0007669"/>
    <property type="project" value="InterPro"/>
</dbReference>
<dbReference type="GO" id="GO:0050660">
    <property type="term" value="F:flavin adenine dinucleotide binding"/>
    <property type="evidence" value="ECO:0007669"/>
    <property type="project" value="InterPro"/>
</dbReference>
<dbReference type="InterPro" id="IPR009100">
    <property type="entry name" value="AcylCoA_DH/oxidase_NM_dom_sf"/>
</dbReference>
<dbReference type="Pfam" id="PF00441">
    <property type="entry name" value="Acyl-CoA_dh_1"/>
    <property type="match status" value="2"/>
</dbReference>
<organism evidence="9 10">
    <name type="scientific">Achromobacter veterisilvae</name>
    <dbReference type="NCBI Taxonomy" id="2069367"/>
    <lineage>
        <taxon>Bacteria</taxon>
        <taxon>Pseudomonadati</taxon>
        <taxon>Pseudomonadota</taxon>
        <taxon>Betaproteobacteria</taxon>
        <taxon>Burkholderiales</taxon>
        <taxon>Alcaligenaceae</taxon>
        <taxon>Achromobacter</taxon>
    </lineage>
</organism>
<dbReference type="InterPro" id="IPR013786">
    <property type="entry name" value="AcylCoA_DH/ox_N"/>
</dbReference>
<evidence type="ECO:0000256" key="3">
    <source>
        <dbReference type="ARBA" id="ARBA00022630"/>
    </source>
</evidence>
<dbReference type="InterPro" id="IPR036250">
    <property type="entry name" value="AcylCo_DH-like_C"/>
</dbReference>
<dbReference type="RefSeq" id="WP_129238857.1">
    <property type="nucleotide sequence ID" value="NZ_UFQC01000001.1"/>
</dbReference>
<keyword evidence="4" id="KW-0274">FAD</keyword>
<evidence type="ECO:0000259" key="7">
    <source>
        <dbReference type="Pfam" id="PF02770"/>
    </source>
</evidence>
<comment type="cofactor">
    <cofactor evidence="1">
        <name>FAD</name>
        <dbReference type="ChEBI" id="CHEBI:57692"/>
    </cofactor>
</comment>
<dbReference type="Gene3D" id="2.40.110.10">
    <property type="entry name" value="Butyryl-CoA Dehydrogenase, subunit A, domain 2"/>
    <property type="match status" value="2"/>
</dbReference>
<dbReference type="EC" id="1.3.99.-" evidence="9"/>
<feature type="domain" description="Acyl-CoA oxidase/dehydrogenase middle" evidence="7">
    <location>
        <begin position="502"/>
        <end position="596"/>
    </location>
</feature>
<dbReference type="InterPro" id="IPR009075">
    <property type="entry name" value="AcylCo_DH/oxidase_C"/>
</dbReference>
<name>A0A446C3D3_9BURK</name>
<keyword evidence="5 9" id="KW-0560">Oxidoreductase</keyword>
<dbReference type="SUPFAM" id="SSF56645">
    <property type="entry name" value="Acyl-CoA dehydrogenase NM domain-like"/>
    <property type="match status" value="2"/>
</dbReference>
<feature type="domain" description="Acyl-CoA dehydrogenase/oxidase C-terminal" evidence="6">
    <location>
        <begin position="608"/>
        <end position="759"/>
    </location>
</feature>
<evidence type="ECO:0000256" key="2">
    <source>
        <dbReference type="ARBA" id="ARBA00009347"/>
    </source>
</evidence>
<dbReference type="PANTHER" id="PTHR43292">
    <property type="entry name" value="ACYL-COA DEHYDROGENASE"/>
    <property type="match status" value="1"/>
</dbReference>
<evidence type="ECO:0000313" key="9">
    <source>
        <dbReference type="EMBL" id="SSW62399.1"/>
    </source>
</evidence>
<dbReference type="GO" id="GO:0005886">
    <property type="term" value="C:plasma membrane"/>
    <property type="evidence" value="ECO:0007669"/>
    <property type="project" value="TreeGrafter"/>
</dbReference>
<reference evidence="9 10" key="1">
    <citation type="submission" date="2018-07" db="EMBL/GenBank/DDBJ databases">
        <authorList>
            <person name="Peeters C."/>
        </authorList>
    </citation>
    <scope>NUCLEOTIDE SEQUENCE [LARGE SCALE GENOMIC DNA]</scope>
    <source>
        <strain evidence="9 10">LMG 30378</strain>
    </source>
</reference>
<dbReference type="FunFam" id="2.40.110.10:FF:000011">
    <property type="entry name" value="Acyl-CoA dehydrogenase FadE34"/>
    <property type="match status" value="1"/>
</dbReference>
<comment type="similarity">
    <text evidence="2">Belongs to the acyl-CoA dehydrogenase family.</text>
</comment>
<protein>
    <submittedName>
        <fullName evidence="9">Acyl-CoA dehydrogenase FadE17</fullName>
        <ecNumber evidence="9">1.3.99.-</ecNumber>
    </submittedName>
</protein>
<dbReference type="CDD" id="cd00567">
    <property type="entry name" value="ACAD"/>
    <property type="match status" value="1"/>
</dbReference>
<dbReference type="Gene3D" id="1.10.540.10">
    <property type="entry name" value="Acyl-CoA dehydrogenase/oxidase, N-terminal domain"/>
    <property type="match status" value="2"/>
</dbReference>
<dbReference type="InterPro" id="IPR052161">
    <property type="entry name" value="Mycobact_Acyl-CoA_DH"/>
</dbReference>
<dbReference type="EMBL" id="UFQC01000001">
    <property type="protein sequence ID" value="SSW62399.1"/>
    <property type="molecule type" value="Genomic_DNA"/>
</dbReference>